<dbReference type="AlphaFoldDB" id="A0AAP0I859"/>
<keyword evidence="1" id="KW-0472">Membrane</keyword>
<feature type="transmembrane region" description="Helical" evidence="1">
    <location>
        <begin position="145"/>
        <end position="168"/>
    </location>
</feature>
<feature type="transmembrane region" description="Helical" evidence="1">
    <location>
        <begin position="232"/>
        <end position="254"/>
    </location>
</feature>
<organism evidence="2 3">
    <name type="scientific">Stephania japonica</name>
    <dbReference type="NCBI Taxonomy" id="461633"/>
    <lineage>
        <taxon>Eukaryota</taxon>
        <taxon>Viridiplantae</taxon>
        <taxon>Streptophyta</taxon>
        <taxon>Embryophyta</taxon>
        <taxon>Tracheophyta</taxon>
        <taxon>Spermatophyta</taxon>
        <taxon>Magnoliopsida</taxon>
        <taxon>Ranunculales</taxon>
        <taxon>Menispermaceae</taxon>
        <taxon>Menispermoideae</taxon>
        <taxon>Cissampelideae</taxon>
        <taxon>Stephania</taxon>
    </lineage>
</organism>
<evidence type="ECO:0000313" key="2">
    <source>
        <dbReference type="EMBL" id="KAK9110358.1"/>
    </source>
</evidence>
<keyword evidence="1" id="KW-1133">Transmembrane helix</keyword>
<keyword evidence="3" id="KW-1185">Reference proteome</keyword>
<evidence type="ECO:0000256" key="1">
    <source>
        <dbReference type="SAM" id="Phobius"/>
    </source>
</evidence>
<feature type="transmembrane region" description="Helical" evidence="1">
    <location>
        <begin position="85"/>
        <end position="106"/>
    </location>
</feature>
<dbReference type="PANTHER" id="PTHR33133:SF5">
    <property type="entry name" value="OS08G0107100 PROTEIN"/>
    <property type="match status" value="1"/>
</dbReference>
<keyword evidence="1" id="KW-0812">Transmembrane</keyword>
<dbReference type="PANTHER" id="PTHR33133">
    <property type="entry name" value="OS08G0107100 PROTEIN-RELATED"/>
    <property type="match status" value="1"/>
</dbReference>
<proteinExistence type="predicted"/>
<dbReference type="Proteomes" id="UP001417504">
    <property type="component" value="Unassembled WGS sequence"/>
</dbReference>
<name>A0AAP0I859_9MAGN</name>
<dbReference type="EMBL" id="JBBNAE010000007">
    <property type="protein sequence ID" value="KAK9110358.1"/>
    <property type="molecule type" value="Genomic_DNA"/>
</dbReference>
<feature type="transmembrane region" description="Helical" evidence="1">
    <location>
        <begin position="180"/>
        <end position="211"/>
    </location>
</feature>
<comment type="caution">
    <text evidence="2">The sequence shown here is derived from an EMBL/GenBank/DDBJ whole genome shotgun (WGS) entry which is preliminary data.</text>
</comment>
<reference evidence="2 3" key="1">
    <citation type="submission" date="2024-01" db="EMBL/GenBank/DDBJ databases">
        <title>Genome assemblies of Stephania.</title>
        <authorList>
            <person name="Yang L."/>
        </authorList>
    </citation>
    <scope>NUCLEOTIDE SEQUENCE [LARGE SCALE GENOMIC DNA]</scope>
    <source>
        <strain evidence="2">QJT</strain>
        <tissue evidence="2">Leaf</tissue>
    </source>
</reference>
<gene>
    <name evidence="2" type="ORF">Sjap_018418</name>
</gene>
<accession>A0AAP0I859</accession>
<feature type="transmembrane region" description="Helical" evidence="1">
    <location>
        <begin position="31"/>
        <end position="51"/>
    </location>
</feature>
<feature type="transmembrane region" description="Helical" evidence="1">
    <location>
        <begin position="266"/>
        <end position="291"/>
    </location>
</feature>
<protein>
    <submittedName>
        <fullName evidence="2">Uncharacterized protein</fullName>
    </submittedName>
</protein>
<evidence type="ECO:0000313" key="3">
    <source>
        <dbReference type="Proteomes" id="UP001417504"/>
    </source>
</evidence>
<sequence>MDREPEQFKHLGFAGIFKDGFKITFSKEQSIFSKILLAFILPFCILTMIHLELSSYLSLKIYDHDISINDEPHHHRFKHKQVAEWIIFLVINVSYFLIGILVFYLFSISSTTYTVACIYASKANSFKQVLRTATTKVWKRLACTFVLYLFIQIVYGIIASIFLALALALAKSNHLRILGFILLIIVVILFIMGFVYVNVIWGMASVVSVLEDSRGLRAMKRSKGLLKGKMKVAIAIFVVFQVVLIGMQVGYSILASIGGLGVRLGVGIVCFFVLLMMCLLGLVVETVLYIVCKSCHHERVDQASLADILEGNVGRYDRVGEMEKGVQLEQPRV</sequence>